<proteinExistence type="inferred from homology"/>
<dbReference type="Pfam" id="PF01185">
    <property type="entry name" value="Hydrophobin"/>
    <property type="match status" value="1"/>
</dbReference>
<organism evidence="8 9">
    <name type="scientific">Coprinopsis marcescibilis</name>
    <name type="common">Agaric fungus</name>
    <name type="synonym">Psathyrella marcescibilis</name>
    <dbReference type="NCBI Taxonomy" id="230819"/>
    <lineage>
        <taxon>Eukaryota</taxon>
        <taxon>Fungi</taxon>
        <taxon>Dikarya</taxon>
        <taxon>Basidiomycota</taxon>
        <taxon>Agaricomycotina</taxon>
        <taxon>Agaricomycetes</taxon>
        <taxon>Agaricomycetidae</taxon>
        <taxon>Agaricales</taxon>
        <taxon>Agaricineae</taxon>
        <taxon>Psathyrellaceae</taxon>
        <taxon>Coprinopsis</taxon>
    </lineage>
</organism>
<evidence type="ECO:0000256" key="6">
    <source>
        <dbReference type="ARBA" id="ARBA00023157"/>
    </source>
</evidence>
<keyword evidence="3 7" id="KW-0134">Cell wall</keyword>
<evidence type="ECO:0000256" key="7">
    <source>
        <dbReference type="RuleBase" id="RU365009"/>
    </source>
</evidence>
<dbReference type="GO" id="GO:0009277">
    <property type="term" value="C:fungal-type cell wall"/>
    <property type="evidence" value="ECO:0007669"/>
    <property type="project" value="InterPro"/>
</dbReference>
<dbReference type="InterPro" id="IPR019778">
    <property type="entry name" value="Class_I_Hydrophobin_CS"/>
</dbReference>
<comment type="similarity">
    <text evidence="2 7">Belongs to the fungal hydrophobin family.</text>
</comment>
<feature type="signal peptide" evidence="7">
    <location>
        <begin position="1"/>
        <end position="19"/>
    </location>
</feature>
<evidence type="ECO:0000313" key="8">
    <source>
        <dbReference type="EMBL" id="TFK30180.1"/>
    </source>
</evidence>
<sequence length="110" mass="10855">MQFRFNAAILAIALAGVSATPLVARTESACNTGNVQCCNTTMSTSNPGTAALAGILGLVGNLGANIGLNCLPINIVALGGNACSQQTVCCTGNQFNGLVAVGCTPINVGL</sequence>
<keyword evidence="4 7" id="KW-0964">Secreted</keyword>
<gene>
    <name evidence="8" type="ORF">FA15DRAFT_690808</name>
</gene>
<dbReference type="InterPro" id="IPR001338">
    <property type="entry name" value="Class_I_Hydrophobin"/>
</dbReference>
<evidence type="ECO:0000256" key="2">
    <source>
        <dbReference type="ARBA" id="ARBA00010446"/>
    </source>
</evidence>
<dbReference type="PROSITE" id="PS00956">
    <property type="entry name" value="HYDROPHOBIN"/>
    <property type="match status" value="1"/>
</dbReference>
<keyword evidence="5 7" id="KW-0732">Signal</keyword>
<evidence type="ECO:0000313" key="9">
    <source>
        <dbReference type="Proteomes" id="UP000307440"/>
    </source>
</evidence>
<dbReference type="OrthoDB" id="4225815at2759"/>
<reference evidence="8 9" key="1">
    <citation type="journal article" date="2019" name="Nat. Ecol. Evol.">
        <title>Megaphylogeny resolves global patterns of mushroom evolution.</title>
        <authorList>
            <person name="Varga T."/>
            <person name="Krizsan K."/>
            <person name="Foldi C."/>
            <person name="Dima B."/>
            <person name="Sanchez-Garcia M."/>
            <person name="Sanchez-Ramirez S."/>
            <person name="Szollosi G.J."/>
            <person name="Szarkandi J.G."/>
            <person name="Papp V."/>
            <person name="Albert L."/>
            <person name="Andreopoulos W."/>
            <person name="Angelini C."/>
            <person name="Antonin V."/>
            <person name="Barry K.W."/>
            <person name="Bougher N.L."/>
            <person name="Buchanan P."/>
            <person name="Buyck B."/>
            <person name="Bense V."/>
            <person name="Catcheside P."/>
            <person name="Chovatia M."/>
            <person name="Cooper J."/>
            <person name="Damon W."/>
            <person name="Desjardin D."/>
            <person name="Finy P."/>
            <person name="Geml J."/>
            <person name="Haridas S."/>
            <person name="Hughes K."/>
            <person name="Justo A."/>
            <person name="Karasinski D."/>
            <person name="Kautmanova I."/>
            <person name="Kiss B."/>
            <person name="Kocsube S."/>
            <person name="Kotiranta H."/>
            <person name="LaButti K.M."/>
            <person name="Lechner B.E."/>
            <person name="Liimatainen K."/>
            <person name="Lipzen A."/>
            <person name="Lukacs Z."/>
            <person name="Mihaltcheva S."/>
            <person name="Morgado L.N."/>
            <person name="Niskanen T."/>
            <person name="Noordeloos M.E."/>
            <person name="Ohm R.A."/>
            <person name="Ortiz-Santana B."/>
            <person name="Ovrebo C."/>
            <person name="Racz N."/>
            <person name="Riley R."/>
            <person name="Savchenko A."/>
            <person name="Shiryaev A."/>
            <person name="Soop K."/>
            <person name="Spirin V."/>
            <person name="Szebenyi C."/>
            <person name="Tomsovsky M."/>
            <person name="Tulloss R.E."/>
            <person name="Uehling J."/>
            <person name="Grigoriev I.V."/>
            <person name="Vagvolgyi C."/>
            <person name="Papp T."/>
            <person name="Martin F.M."/>
            <person name="Miettinen O."/>
            <person name="Hibbett D.S."/>
            <person name="Nagy L.G."/>
        </authorList>
    </citation>
    <scope>NUCLEOTIDE SEQUENCE [LARGE SCALE GENOMIC DNA]</scope>
    <source>
        <strain evidence="8 9">CBS 121175</strain>
    </source>
</reference>
<protein>
    <recommendedName>
        <fullName evidence="7">Hydrophobin</fullName>
    </recommendedName>
</protein>
<dbReference type="GO" id="GO:0005199">
    <property type="term" value="F:structural constituent of cell wall"/>
    <property type="evidence" value="ECO:0007669"/>
    <property type="project" value="InterPro"/>
</dbReference>
<comment type="subcellular location">
    <subcellularLocation>
        <location evidence="1 7">Secreted</location>
        <location evidence="1 7">Cell wall</location>
    </subcellularLocation>
</comment>
<evidence type="ECO:0000256" key="5">
    <source>
        <dbReference type="ARBA" id="ARBA00022729"/>
    </source>
</evidence>
<evidence type="ECO:0000256" key="3">
    <source>
        <dbReference type="ARBA" id="ARBA00022512"/>
    </source>
</evidence>
<dbReference type="EMBL" id="ML210147">
    <property type="protein sequence ID" value="TFK30180.1"/>
    <property type="molecule type" value="Genomic_DNA"/>
</dbReference>
<evidence type="ECO:0000256" key="1">
    <source>
        <dbReference type="ARBA" id="ARBA00004191"/>
    </source>
</evidence>
<keyword evidence="9" id="KW-1185">Reference proteome</keyword>
<dbReference type="Proteomes" id="UP000307440">
    <property type="component" value="Unassembled WGS sequence"/>
</dbReference>
<dbReference type="STRING" id="230819.A0A5C3LBL3"/>
<keyword evidence="6 7" id="KW-1015">Disulfide bond</keyword>
<name>A0A5C3LBL3_COPMA</name>
<dbReference type="AlphaFoldDB" id="A0A5C3LBL3"/>
<evidence type="ECO:0000256" key="4">
    <source>
        <dbReference type="ARBA" id="ARBA00022525"/>
    </source>
</evidence>
<accession>A0A5C3LBL3</accession>
<dbReference type="CDD" id="cd23507">
    <property type="entry name" value="hydrophobin_I"/>
    <property type="match status" value="1"/>
</dbReference>
<dbReference type="SMART" id="SM00075">
    <property type="entry name" value="HYDRO"/>
    <property type="match status" value="1"/>
</dbReference>
<feature type="chain" id="PRO_5023127657" description="Hydrophobin" evidence="7">
    <location>
        <begin position="20"/>
        <end position="110"/>
    </location>
</feature>